<dbReference type="PANTHER" id="PTHR34406">
    <property type="entry name" value="PROTEIN YCEI"/>
    <property type="match status" value="1"/>
</dbReference>
<feature type="chain" id="PRO_5031473873" evidence="1">
    <location>
        <begin position="25"/>
        <end position="194"/>
    </location>
</feature>
<evidence type="ECO:0000256" key="1">
    <source>
        <dbReference type="SAM" id="SignalP"/>
    </source>
</evidence>
<dbReference type="PANTHER" id="PTHR34406:SF2">
    <property type="entry name" value="PERIPLASMIC PROTEIN"/>
    <property type="match status" value="1"/>
</dbReference>
<protein>
    <submittedName>
        <fullName evidence="3">Polyisoprenoid-binding protein YceI</fullName>
    </submittedName>
</protein>
<evidence type="ECO:0000313" key="3">
    <source>
        <dbReference type="EMBL" id="MBB5270616.1"/>
    </source>
</evidence>
<proteinExistence type="predicted"/>
<name>A0A7W8HER8_9BURK</name>
<feature type="signal peptide" evidence="1">
    <location>
        <begin position="1"/>
        <end position="24"/>
    </location>
</feature>
<dbReference type="Pfam" id="PF04264">
    <property type="entry name" value="YceI"/>
    <property type="match status" value="1"/>
</dbReference>
<gene>
    <name evidence="3" type="ORF">HNQ70_000600</name>
</gene>
<dbReference type="SMART" id="SM00867">
    <property type="entry name" value="YceI"/>
    <property type="match status" value="1"/>
</dbReference>
<dbReference type="SUPFAM" id="SSF101874">
    <property type="entry name" value="YceI-like"/>
    <property type="match status" value="1"/>
</dbReference>
<dbReference type="Gene3D" id="2.40.128.110">
    <property type="entry name" value="Lipid/polyisoprenoid-binding, YceI-like"/>
    <property type="match status" value="1"/>
</dbReference>
<dbReference type="RefSeq" id="WP_183964092.1">
    <property type="nucleotide sequence ID" value="NZ_BAABEW010000004.1"/>
</dbReference>
<evidence type="ECO:0000313" key="4">
    <source>
        <dbReference type="Proteomes" id="UP000532440"/>
    </source>
</evidence>
<dbReference type="InterPro" id="IPR007372">
    <property type="entry name" value="Lipid/polyisoprenoid-bd_YceI"/>
</dbReference>
<reference evidence="3 4" key="1">
    <citation type="submission" date="2020-08" db="EMBL/GenBank/DDBJ databases">
        <title>Genomic Encyclopedia of Type Strains, Phase IV (KMG-IV): sequencing the most valuable type-strain genomes for metagenomic binning, comparative biology and taxonomic classification.</title>
        <authorList>
            <person name="Goeker M."/>
        </authorList>
    </citation>
    <scope>NUCLEOTIDE SEQUENCE [LARGE SCALE GENOMIC DNA]</scope>
    <source>
        <strain evidence="3 4">DSM 29781</strain>
    </source>
</reference>
<evidence type="ECO:0000259" key="2">
    <source>
        <dbReference type="SMART" id="SM00867"/>
    </source>
</evidence>
<comment type="caution">
    <text evidence="3">The sequence shown here is derived from an EMBL/GenBank/DDBJ whole genome shotgun (WGS) entry which is preliminary data.</text>
</comment>
<dbReference type="EMBL" id="JACHGB010000001">
    <property type="protein sequence ID" value="MBB5270616.1"/>
    <property type="molecule type" value="Genomic_DNA"/>
</dbReference>
<dbReference type="InterPro" id="IPR036761">
    <property type="entry name" value="TTHA0802/YceI-like_sf"/>
</dbReference>
<organism evidence="3 4">
    <name type="scientific">Quisquiliibacterium transsilvanicum</name>
    <dbReference type="NCBI Taxonomy" id="1549638"/>
    <lineage>
        <taxon>Bacteria</taxon>
        <taxon>Pseudomonadati</taxon>
        <taxon>Pseudomonadota</taxon>
        <taxon>Betaproteobacteria</taxon>
        <taxon>Burkholderiales</taxon>
        <taxon>Burkholderiaceae</taxon>
        <taxon>Quisquiliibacterium</taxon>
    </lineage>
</organism>
<accession>A0A7W8HER8</accession>
<feature type="domain" description="Lipid/polyisoprenoid-binding YceI-like" evidence="2">
    <location>
        <begin position="28"/>
        <end position="192"/>
    </location>
</feature>
<keyword evidence="4" id="KW-1185">Reference proteome</keyword>
<keyword evidence="1" id="KW-0732">Signal</keyword>
<dbReference type="Proteomes" id="UP000532440">
    <property type="component" value="Unassembled WGS sequence"/>
</dbReference>
<sequence>MTHRAVNAAFAAAATLLAAGAVSSAPGRYVLDPMHTFVNFEVLHFGTSTVRARFDRTEGHVLIDPVARTGEAVIRIDTASVSSGIPDFDQHLKSPDFLDVGRARQAVFVGNQFTFDGERVRSVAGTLTMLGKAVPVTLEAQRFNCYDNPMLKARICGGDFETTIRRSQWGMNWGIDMGVPDAVRLLIQIEAVRQ</sequence>
<dbReference type="AlphaFoldDB" id="A0A7W8HER8"/>